<comment type="cofactor">
    <cofactor evidence="14 15">
        <name>heme b</name>
        <dbReference type="ChEBI" id="CHEBI:60344"/>
    </cofactor>
    <text evidence="14 15">Binds 1 heme b (iron(II)-protoporphyrin IX) group per subunit.</text>
</comment>
<evidence type="ECO:0000256" key="13">
    <source>
        <dbReference type="ARBA" id="ARBA00048390"/>
    </source>
</evidence>
<dbReference type="AlphaFoldDB" id="A0A838YX60"/>
<dbReference type="Pfam" id="PF03653">
    <property type="entry name" value="UPF0093"/>
    <property type="match status" value="1"/>
</dbReference>
<dbReference type="UniPathway" id="UPA00251">
    <property type="reaction ID" value="UER00324"/>
</dbReference>
<dbReference type="HAMAP" id="MF_02239">
    <property type="entry name" value="HemJ"/>
    <property type="match status" value="1"/>
</dbReference>
<keyword evidence="9 14" id="KW-1133">Transmembrane helix</keyword>
<reference evidence="16 17" key="1">
    <citation type="submission" date="2020-06" db="EMBL/GenBank/DDBJ databases">
        <title>Dysbiosis in marine aquaculture revealed through microbiome analysis: reverse ecology for environmental sustainability.</title>
        <authorList>
            <person name="Haro-Moreno J.M."/>
            <person name="Coutinho F.H."/>
            <person name="Zaragoza-Solas A."/>
            <person name="Picazo A."/>
            <person name="Almagro-Moreno S."/>
            <person name="Lopez-Perez M."/>
        </authorList>
    </citation>
    <scope>NUCLEOTIDE SEQUENCE [LARGE SCALE GENOMIC DNA]</scope>
    <source>
        <strain evidence="16">MCMED-G42</strain>
    </source>
</reference>
<comment type="subunit">
    <text evidence="14">Homodimer.</text>
</comment>
<dbReference type="Proteomes" id="UP000585327">
    <property type="component" value="Unassembled WGS sequence"/>
</dbReference>
<comment type="function">
    <text evidence="14 15">Catalyzes the oxidation of protoporphyrinogen IX to protoporphyrin IX.</text>
</comment>
<dbReference type="InterPro" id="IPR005265">
    <property type="entry name" value="HemJ-like"/>
</dbReference>
<keyword evidence="12 14" id="KW-0472">Membrane</keyword>
<keyword evidence="8 14" id="KW-0479">Metal-binding</keyword>
<evidence type="ECO:0000256" key="15">
    <source>
        <dbReference type="PIRNR" id="PIRNR004638"/>
    </source>
</evidence>
<comment type="subcellular location">
    <subcellularLocation>
        <location evidence="1 14">Cell membrane</location>
        <topology evidence="1 14">Multi-pass membrane protein</topology>
    </subcellularLocation>
</comment>
<feature type="binding site" description="axial binding residue" evidence="14">
    <location>
        <position position="11"/>
    </location>
    <ligand>
        <name>heme</name>
        <dbReference type="ChEBI" id="CHEBI:30413"/>
    </ligand>
    <ligandPart>
        <name>Fe</name>
        <dbReference type="ChEBI" id="CHEBI:18248"/>
    </ligandPart>
</feature>
<comment type="catalytic activity">
    <reaction evidence="13 14 15">
        <text>protoporphyrinogen IX + 3 A = protoporphyrin IX + 3 AH2</text>
        <dbReference type="Rhea" id="RHEA:62000"/>
        <dbReference type="ChEBI" id="CHEBI:13193"/>
        <dbReference type="ChEBI" id="CHEBI:17499"/>
        <dbReference type="ChEBI" id="CHEBI:57306"/>
        <dbReference type="ChEBI" id="CHEBI:57307"/>
    </reaction>
</comment>
<evidence type="ECO:0000313" key="17">
    <source>
        <dbReference type="Proteomes" id="UP000585327"/>
    </source>
</evidence>
<keyword evidence="7 14" id="KW-0812">Transmembrane</keyword>
<keyword evidence="6 14" id="KW-0349">Heme</keyword>
<dbReference type="PIRSF" id="PIRSF004638">
    <property type="entry name" value="UCP004638"/>
    <property type="match status" value="1"/>
</dbReference>
<sequence length="143" mass="16907">MGAYLWFKVFHIFFMVAWFSGIFYLPRLFVNHIETNDENTKKHLLGMEQRLIKFITPFGILSIIFGLLMVYLSYDMTALITQSWLSLKLAVVFGLVWYQLMCFVIIKKLECNKLKWTAFKMRLFNELPVLFLLVGILAAVFKF</sequence>
<dbReference type="GO" id="GO:0070818">
    <property type="term" value="F:protoporphyrinogen oxidase activity"/>
    <property type="evidence" value="ECO:0007669"/>
    <property type="project" value="UniProtKB-UniRule"/>
</dbReference>
<dbReference type="PANTHER" id="PTHR40255:SF1">
    <property type="entry name" value="PROTOPORPHYRINOGEN IX OXIDASE"/>
    <property type="match status" value="1"/>
</dbReference>
<dbReference type="PANTHER" id="PTHR40255">
    <property type="entry name" value="UPF0093 MEMBRANE PROTEIN SLR1790"/>
    <property type="match status" value="1"/>
</dbReference>
<dbReference type="EC" id="1.3.99.-" evidence="14 15"/>
<feature type="transmembrane region" description="Helical" evidence="14">
    <location>
        <begin position="84"/>
        <end position="103"/>
    </location>
</feature>
<evidence type="ECO:0000256" key="9">
    <source>
        <dbReference type="ARBA" id="ARBA00022989"/>
    </source>
</evidence>
<dbReference type="GO" id="GO:0006782">
    <property type="term" value="P:protoporphyrinogen IX biosynthetic process"/>
    <property type="evidence" value="ECO:0007669"/>
    <property type="project" value="UniProtKB-UniRule"/>
</dbReference>
<dbReference type="EMBL" id="JACETM010000019">
    <property type="protein sequence ID" value="MBA4724078.1"/>
    <property type="molecule type" value="Genomic_DNA"/>
</dbReference>
<evidence type="ECO:0000256" key="11">
    <source>
        <dbReference type="ARBA" id="ARBA00023004"/>
    </source>
</evidence>
<evidence type="ECO:0000256" key="2">
    <source>
        <dbReference type="ARBA" id="ARBA00005073"/>
    </source>
</evidence>
<keyword evidence="10 14" id="KW-0560">Oxidoreductase</keyword>
<dbReference type="GO" id="GO:0005886">
    <property type="term" value="C:plasma membrane"/>
    <property type="evidence" value="ECO:0007669"/>
    <property type="project" value="UniProtKB-SubCell"/>
</dbReference>
<evidence type="ECO:0000256" key="10">
    <source>
        <dbReference type="ARBA" id="ARBA00023002"/>
    </source>
</evidence>
<evidence type="ECO:0000256" key="4">
    <source>
        <dbReference type="ARBA" id="ARBA00017504"/>
    </source>
</evidence>
<feature type="transmembrane region" description="Helical" evidence="14">
    <location>
        <begin position="51"/>
        <end position="72"/>
    </location>
</feature>
<feature type="transmembrane region" description="Helical" evidence="14">
    <location>
        <begin position="123"/>
        <end position="141"/>
    </location>
</feature>
<organism evidence="16 17">
    <name type="scientific">SAR86 cluster bacterium</name>
    <dbReference type="NCBI Taxonomy" id="2030880"/>
    <lineage>
        <taxon>Bacteria</taxon>
        <taxon>Pseudomonadati</taxon>
        <taxon>Pseudomonadota</taxon>
        <taxon>Gammaproteobacteria</taxon>
        <taxon>SAR86 cluster</taxon>
    </lineage>
</organism>
<evidence type="ECO:0000256" key="1">
    <source>
        <dbReference type="ARBA" id="ARBA00004651"/>
    </source>
</evidence>
<evidence type="ECO:0000256" key="8">
    <source>
        <dbReference type="ARBA" id="ARBA00022723"/>
    </source>
</evidence>
<feature type="transmembrane region" description="Helical" evidence="14">
    <location>
        <begin position="6"/>
        <end position="30"/>
    </location>
</feature>
<keyword evidence="5 14" id="KW-1003">Cell membrane</keyword>
<comment type="similarity">
    <text evidence="3 14 15">Belongs to the HemJ family.</text>
</comment>
<comment type="pathway">
    <text evidence="2 14 15">Porphyrin-containing compound metabolism; protoporphyrin-IX biosynthesis; protoporphyrin-IX from protoporphyrinogen-IX: step 1/1.</text>
</comment>
<accession>A0A838YX60</accession>
<evidence type="ECO:0000256" key="7">
    <source>
        <dbReference type="ARBA" id="ARBA00022692"/>
    </source>
</evidence>
<dbReference type="GO" id="GO:0046872">
    <property type="term" value="F:metal ion binding"/>
    <property type="evidence" value="ECO:0007669"/>
    <property type="project" value="UniProtKB-UniRule"/>
</dbReference>
<protein>
    <recommendedName>
        <fullName evidence="4 14">Protoporphyrinogen IX oxidase</fullName>
        <shortName evidence="14">PPO</shortName>
        <ecNumber evidence="14 15">1.3.99.-</ecNumber>
    </recommendedName>
</protein>
<feature type="binding site" description="axial binding residue" evidence="14">
    <location>
        <position position="88"/>
    </location>
    <ligand>
        <name>heme</name>
        <dbReference type="ChEBI" id="CHEBI:30413"/>
    </ligand>
    <ligandPart>
        <name>Fe</name>
        <dbReference type="ChEBI" id="CHEBI:18248"/>
    </ligandPart>
</feature>
<evidence type="ECO:0000256" key="3">
    <source>
        <dbReference type="ARBA" id="ARBA00006501"/>
    </source>
</evidence>
<evidence type="ECO:0000256" key="12">
    <source>
        <dbReference type="ARBA" id="ARBA00023136"/>
    </source>
</evidence>
<evidence type="ECO:0000256" key="6">
    <source>
        <dbReference type="ARBA" id="ARBA00022617"/>
    </source>
</evidence>
<evidence type="ECO:0000256" key="14">
    <source>
        <dbReference type="HAMAP-Rule" id="MF_02239"/>
    </source>
</evidence>
<gene>
    <name evidence="16" type="ORF">H2021_02555</name>
</gene>
<proteinExistence type="inferred from homology"/>
<evidence type="ECO:0000256" key="5">
    <source>
        <dbReference type="ARBA" id="ARBA00022475"/>
    </source>
</evidence>
<keyword evidence="11 14" id="KW-0408">Iron</keyword>
<name>A0A838YX60_9GAMM</name>
<comment type="caution">
    <text evidence="16">The sequence shown here is derived from an EMBL/GenBank/DDBJ whole genome shotgun (WGS) entry which is preliminary data.</text>
</comment>
<evidence type="ECO:0000313" key="16">
    <source>
        <dbReference type="EMBL" id="MBA4724078.1"/>
    </source>
</evidence>